<name>A0A0G0I281_9BACT</name>
<dbReference type="PATRIC" id="fig|1618488.3.peg.789"/>
<feature type="region of interest" description="Disordered" evidence="1">
    <location>
        <begin position="1"/>
        <end position="20"/>
    </location>
</feature>
<organism evidence="3 4">
    <name type="scientific">Candidatus Shapirobacteria bacterium GW2011_GWE1_38_10</name>
    <dbReference type="NCBI Taxonomy" id="1618488"/>
    <lineage>
        <taxon>Bacteria</taxon>
        <taxon>Candidatus Shapironibacteriota</taxon>
    </lineage>
</organism>
<feature type="compositionally biased region" description="Polar residues" evidence="1">
    <location>
        <begin position="1"/>
        <end position="11"/>
    </location>
</feature>
<keyword evidence="2" id="KW-1133">Transmembrane helix</keyword>
<gene>
    <name evidence="3" type="ORF">US68_C0015G0004</name>
</gene>
<evidence type="ECO:0000256" key="2">
    <source>
        <dbReference type="SAM" id="Phobius"/>
    </source>
</evidence>
<dbReference type="Proteomes" id="UP000034231">
    <property type="component" value="Unassembled WGS sequence"/>
</dbReference>
<dbReference type="SUPFAM" id="SSF48452">
    <property type="entry name" value="TPR-like"/>
    <property type="match status" value="1"/>
</dbReference>
<dbReference type="AlphaFoldDB" id="A0A0G0I281"/>
<feature type="transmembrane region" description="Helical" evidence="2">
    <location>
        <begin position="30"/>
        <end position="50"/>
    </location>
</feature>
<evidence type="ECO:0000256" key="1">
    <source>
        <dbReference type="SAM" id="MobiDB-lite"/>
    </source>
</evidence>
<protein>
    <submittedName>
        <fullName evidence="3">Tetratricopeptide TPR_1 repeat-containing protein</fullName>
    </submittedName>
</protein>
<dbReference type="InterPro" id="IPR011990">
    <property type="entry name" value="TPR-like_helical_dom_sf"/>
</dbReference>
<dbReference type="Gene3D" id="1.25.40.10">
    <property type="entry name" value="Tetratricopeptide repeat domain"/>
    <property type="match status" value="2"/>
</dbReference>
<evidence type="ECO:0000313" key="3">
    <source>
        <dbReference type="EMBL" id="KKQ49433.1"/>
    </source>
</evidence>
<comment type="caution">
    <text evidence="3">The sequence shown here is derived from an EMBL/GenBank/DDBJ whole genome shotgun (WGS) entry which is preliminary data.</text>
</comment>
<accession>A0A0G0I281</accession>
<sequence length="378" mass="41111">MDPTPNQQRQLENLGLTPTKPDQIPSKINLIPLFSISGITLLSLGGLILLKTKNSSSIPPPSNFPSQESLPSPTQVPKSIQHYLLASQQYFTQALDSQASKSDNQTIINYLNQSIIAASDAIKTSPSDYRGYEQRGRIYLSLLDTQPQLIAAAISDYQQAQNLNQNSPDLTRQLASLYAKKGDLQNTLAYLSATVSLEPTKAQNFYDLARIQQQAGFLPDALATYNRLLPLISDSAQKLQVETEKKTLEKIVAQNDFTSPSTPTSAPQPSIITEGNLLQASMISSLIIAAPEISQNISLKNQTDSNSLSGTGTIPSGQKQVVIQNSQLTPSSQVYLTVLTGGKNQSLELLSKSLDSFSAGFLSPLSEDVTFKWWIVNP</sequence>
<keyword evidence="2" id="KW-0812">Transmembrane</keyword>
<proteinExistence type="predicted"/>
<evidence type="ECO:0000313" key="4">
    <source>
        <dbReference type="Proteomes" id="UP000034231"/>
    </source>
</evidence>
<reference evidence="3 4" key="1">
    <citation type="journal article" date="2015" name="Nature">
        <title>rRNA introns, odd ribosomes, and small enigmatic genomes across a large radiation of phyla.</title>
        <authorList>
            <person name="Brown C.T."/>
            <person name="Hug L.A."/>
            <person name="Thomas B.C."/>
            <person name="Sharon I."/>
            <person name="Castelle C.J."/>
            <person name="Singh A."/>
            <person name="Wilkins M.J."/>
            <person name="Williams K.H."/>
            <person name="Banfield J.F."/>
        </authorList>
    </citation>
    <scope>NUCLEOTIDE SEQUENCE [LARGE SCALE GENOMIC DNA]</scope>
</reference>
<keyword evidence="2" id="KW-0472">Membrane</keyword>
<dbReference type="EMBL" id="LBTX01000015">
    <property type="protein sequence ID" value="KKQ49433.1"/>
    <property type="molecule type" value="Genomic_DNA"/>
</dbReference>